<dbReference type="Proteomes" id="UP000616885">
    <property type="component" value="Unassembled WGS sequence"/>
</dbReference>
<sequence>MPSYLITGASRGLGFEFLRQLSNDSKNTVIGLVRDKKKADDKVAKELNRPNVHIVEADINNYDTLKTSADEVSRILGGKLDYLIANAALMSQWSAFDPLGALGGEPQKLSQDILDTFSTNVLGNIHLFNVYVPLLQRGDGKKVLTITSGAGDIELVNQIGYSGGAPYAISKAAMNMVTAKYNAQYAPDGILFFGISPGVVNTSEGNVEPTPEQLEGIAEMVQRFQIHEPNFNSFLTPEESVKTVLSIFDKASLKDGYGGGFVSHLGKGEKWL</sequence>
<protein>
    <submittedName>
        <fullName evidence="1">Uncharacterized protein</fullName>
    </submittedName>
</protein>
<organism evidence="1">
    <name type="scientific">Bionectria ochroleuca</name>
    <name type="common">Gliocladium roseum</name>
    <dbReference type="NCBI Taxonomy" id="29856"/>
    <lineage>
        <taxon>Eukaryota</taxon>
        <taxon>Fungi</taxon>
        <taxon>Dikarya</taxon>
        <taxon>Ascomycota</taxon>
        <taxon>Pezizomycotina</taxon>
        <taxon>Sordariomycetes</taxon>
        <taxon>Hypocreomycetidae</taxon>
        <taxon>Hypocreales</taxon>
        <taxon>Bionectriaceae</taxon>
        <taxon>Clonostachys</taxon>
    </lineage>
</organism>
<dbReference type="InterPro" id="IPR002347">
    <property type="entry name" value="SDR_fam"/>
</dbReference>
<name>A0A0B7KDQ9_BIOOC</name>
<dbReference type="Gene3D" id="3.40.50.720">
    <property type="entry name" value="NAD(P)-binding Rossmann-like Domain"/>
    <property type="match status" value="1"/>
</dbReference>
<dbReference type="PANTHER" id="PTHR45458:SF3">
    <property type="entry name" value="CHAIN DEHYDROGENASE (ATSC), PUTATIVE-RELATED"/>
    <property type="match status" value="1"/>
</dbReference>
<dbReference type="GO" id="GO:0016616">
    <property type="term" value="F:oxidoreductase activity, acting on the CH-OH group of donors, NAD or NADP as acceptor"/>
    <property type="evidence" value="ECO:0007669"/>
    <property type="project" value="TreeGrafter"/>
</dbReference>
<dbReference type="EMBL" id="JADCTT010000003">
    <property type="protein sequence ID" value="KAF9755902.1"/>
    <property type="molecule type" value="Genomic_DNA"/>
</dbReference>
<reference evidence="1" key="1">
    <citation type="submission" date="2015-01" db="EMBL/GenBank/DDBJ databases">
        <authorList>
            <person name="Durling Mikael"/>
        </authorList>
    </citation>
    <scope>NUCLEOTIDE SEQUENCE</scope>
</reference>
<dbReference type="PRINTS" id="PR00081">
    <property type="entry name" value="GDHRDH"/>
</dbReference>
<dbReference type="PANTHER" id="PTHR45458">
    <property type="entry name" value="SHORT-CHAIN DEHYDROGENASE/REDUCTASE SDR"/>
    <property type="match status" value="1"/>
</dbReference>
<dbReference type="InterPro" id="IPR052184">
    <property type="entry name" value="SDR_enzymes"/>
</dbReference>
<reference evidence="2" key="2">
    <citation type="submission" date="2020-10" db="EMBL/GenBank/DDBJ databases">
        <title>High-Quality Genome Resource of Clonostachys rosea strain S41 by Oxford Nanopore Long-Read Sequencing.</title>
        <authorList>
            <person name="Wang H."/>
        </authorList>
    </citation>
    <scope>NUCLEOTIDE SEQUENCE</scope>
    <source>
        <strain evidence="2">S41</strain>
    </source>
</reference>
<dbReference type="CDD" id="cd05325">
    <property type="entry name" value="carb_red_sniffer_like_SDR_c"/>
    <property type="match status" value="1"/>
</dbReference>
<dbReference type="AlphaFoldDB" id="A0A0B7KDQ9"/>
<evidence type="ECO:0000313" key="2">
    <source>
        <dbReference type="EMBL" id="KAF9755902.1"/>
    </source>
</evidence>
<dbReference type="InterPro" id="IPR036291">
    <property type="entry name" value="NAD(P)-bd_dom_sf"/>
</dbReference>
<accession>A0A0B7KDQ9</accession>
<dbReference type="EMBL" id="CDPU01000050">
    <property type="protein sequence ID" value="CEO55224.1"/>
    <property type="molecule type" value="Genomic_DNA"/>
</dbReference>
<gene>
    <name evidence="1" type="ORF">BN869_000011282_1</name>
    <name evidence="2" type="ORF">IM811_011343</name>
</gene>
<dbReference type="Pfam" id="PF00106">
    <property type="entry name" value="adh_short"/>
    <property type="match status" value="1"/>
</dbReference>
<proteinExistence type="predicted"/>
<dbReference type="SUPFAM" id="SSF51735">
    <property type="entry name" value="NAD(P)-binding Rossmann-fold domains"/>
    <property type="match status" value="1"/>
</dbReference>
<evidence type="ECO:0000313" key="1">
    <source>
        <dbReference type="EMBL" id="CEO55224.1"/>
    </source>
</evidence>